<reference evidence="1 2" key="1">
    <citation type="submission" date="2018-03" db="EMBL/GenBank/DDBJ databases">
        <title>Genomes of Pezizomycetes fungi and the evolution of truffles.</title>
        <authorList>
            <person name="Murat C."/>
            <person name="Payen T."/>
            <person name="Noel B."/>
            <person name="Kuo A."/>
            <person name="Martin F.M."/>
        </authorList>
    </citation>
    <scope>NUCLEOTIDE SEQUENCE [LARGE SCALE GENOMIC DNA]</scope>
    <source>
        <strain evidence="1">091103-1</strain>
    </source>
</reference>
<accession>A0A317SLY4</accession>
<feature type="non-terminal residue" evidence="1">
    <location>
        <position position="99"/>
    </location>
</feature>
<protein>
    <submittedName>
        <fullName evidence="1">Uncharacterized protein</fullName>
    </submittedName>
</protein>
<gene>
    <name evidence="1" type="ORF">C7212DRAFT_52895</name>
</gene>
<evidence type="ECO:0000313" key="2">
    <source>
        <dbReference type="Proteomes" id="UP000246991"/>
    </source>
</evidence>
<feature type="non-terminal residue" evidence="1">
    <location>
        <position position="1"/>
    </location>
</feature>
<dbReference type="Proteomes" id="UP000246991">
    <property type="component" value="Unassembled WGS sequence"/>
</dbReference>
<proteinExistence type="predicted"/>
<comment type="caution">
    <text evidence="1">The sequence shown here is derived from an EMBL/GenBank/DDBJ whole genome shotgun (WGS) entry which is preliminary data.</text>
</comment>
<keyword evidence="2" id="KW-1185">Reference proteome</keyword>
<dbReference type="AlphaFoldDB" id="A0A317SLY4"/>
<organism evidence="1 2">
    <name type="scientific">Tuber magnatum</name>
    <name type="common">white Piedmont truffle</name>
    <dbReference type="NCBI Taxonomy" id="42249"/>
    <lineage>
        <taxon>Eukaryota</taxon>
        <taxon>Fungi</taxon>
        <taxon>Dikarya</taxon>
        <taxon>Ascomycota</taxon>
        <taxon>Pezizomycotina</taxon>
        <taxon>Pezizomycetes</taxon>
        <taxon>Pezizales</taxon>
        <taxon>Tuberaceae</taxon>
        <taxon>Tuber</taxon>
    </lineage>
</organism>
<dbReference type="OrthoDB" id="76567at2759"/>
<evidence type="ECO:0000313" key="1">
    <source>
        <dbReference type="EMBL" id="PWW75395.1"/>
    </source>
</evidence>
<name>A0A317SLY4_9PEZI</name>
<dbReference type="EMBL" id="PYWC01000046">
    <property type="protein sequence ID" value="PWW75395.1"/>
    <property type="molecule type" value="Genomic_DNA"/>
</dbReference>
<sequence>ADFMFEVMVMMKIIQGGLLNTLLPIGGATMIAPSGLKEPDYSFKPTSRPCRNPWPTLVIETALSHSRARLLVDTRWWLENGDGQVKIVIAISVSRADMR</sequence>